<comment type="similarity">
    <text evidence="2">Belongs to the lin-54 family.</text>
</comment>
<sequence>CLKLYCDCFATGLFCNDACMCKDCENRTDTLNAVFKARKFIMVKDPTAFKPKVLDASGGHVKGCACRKSRCLKKYCECFLV</sequence>
<evidence type="ECO:0000313" key="5">
    <source>
        <dbReference type="EMBL" id="EIE26882.1"/>
    </source>
</evidence>
<evidence type="ECO:0000256" key="3">
    <source>
        <dbReference type="ARBA" id="ARBA00023242"/>
    </source>
</evidence>
<keyword evidence="6" id="KW-1185">Reference proteome</keyword>
<dbReference type="PROSITE" id="PS51634">
    <property type="entry name" value="CRC"/>
    <property type="match status" value="1"/>
</dbReference>
<dbReference type="Proteomes" id="UP000007264">
    <property type="component" value="Unassembled WGS sequence"/>
</dbReference>
<evidence type="ECO:0000259" key="4">
    <source>
        <dbReference type="PROSITE" id="PS51634"/>
    </source>
</evidence>
<dbReference type="GO" id="GO:0005634">
    <property type="term" value="C:nucleus"/>
    <property type="evidence" value="ECO:0007669"/>
    <property type="project" value="UniProtKB-SubCell"/>
</dbReference>
<feature type="non-terminal residue" evidence="5">
    <location>
        <position position="1"/>
    </location>
</feature>
<dbReference type="PANTHER" id="PTHR12446">
    <property type="entry name" value="TESMIN/TSO1-RELATED"/>
    <property type="match status" value="1"/>
</dbReference>
<dbReference type="GeneID" id="17044891"/>
<feature type="domain" description="CRC" evidence="4">
    <location>
        <begin position="1"/>
        <end position="81"/>
    </location>
</feature>
<gene>
    <name evidence="5" type="ORF">COCSUDRAFT_9768</name>
</gene>
<accession>I0Z8B3</accession>
<dbReference type="eggNOG" id="KOG1171">
    <property type="taxonomic scope" value="Eukaryota"/>
</dbReference>
<reference evidence="5 6" key="1">
    <citation type="journal article" date="2012" name="Genome Biol.">
        <title>The genome of the polar eukaryotic microalga coccomyxa subellipsoidea reveals traits of cold adaptation.</title>
        <authorList>
            <person name="Blanc G."/>
            <person name="Agarkova I."/>
            <person name="Grimwood J."/>
            <person name="Kuo A."/>
            <person name="Brueggeman A."/>
            <person name="Dunigan D."/>
            <person name="Gurnon J."/>
            <person name="Ladunga I."/>
            <person name="Lindquist E."/>
            <person name="Lucas S."/>
            <person name="Pangilinan J."/>
            <person name="Proschold T."/>
            <person name="Salamov A."/>
            <person name="Schmutz J."/>
            <person name="Weeks D."/>
            <person name="Yamada T."/>
            <person name="Claverie J.M."/>
            <person name="Grigoriev I."/>
            <person name="Van Etten J."/>
            <person name="Lomsadze A."/>
            <person name="Borodovsky M."/>
        </authorList>
    </citation>
    <scope>NUCLEOTIDE SEQUENCE [LARGE SCALE GENOMIC DNA]</scope>
    <source>
        <strain evidence="5 6">C-169</strain>
    </source>
</reference>
<dbReference type="AlphaFoldDB" id="I0Z8B3"/>
<protein>
    <recommendedName>
        <fullName evidence="4">CRC domain-containing protein</fullName>
    </recommendedName>
</protein>
<dbReference type="OrthoDB" id="6283463at2759"/>
<feature type="non-terminal residue" evidence="5">
    <location>
        <position position="81"/>
    </location>
</feature>
<evidence type="ECO:0000256" key="1">
    <source>
        <dbReference type="ARBA" id="ARBA00004123"/>
    </source>
</evidence>
<dbReference type="RefSeq" id="XP_005651426.1">
    <property type="nucleotide sequence ID" value="XM_005651369.1"/>
</dbReference>
<dbReference type="InterPro" id="IPR005172">
    <property type="entry name" value="CRC"/>
</dbReference>
<comment type="subcellular location">
    <subcellularLocation>
        <location evidence="1">Nucleus</location>
    </subcellularLocation>
</comment>
<dbReference type="GO" id="GO:0006355">
    <property type="term" value="P:regulation of DNA-templated transcription"/>
    <property type="evidence" value="ECO:0007669"/>
    <property type="project" value="TreeGrafter"/>
</dbReference>
<comment type="caution">
    <text evidence="5">The sequence shown here is derived from an EMBL/GenBank/DDBJ whole genome shotgun (WGS) entry which is preliminary data.</text>
</comment>
<keyword evidence="3" id="KW-0539">Nucleus</keyword>
<dbReference type="PANTHER" id="PTHR12446:SF34">
    <property type="entry name" value="PROTEIN LIN-54 HOMOLOG"/>
    <property type="match status" value="1"/>
</dbReference>
<proteinExistence type="inferred from homology"/>
<dbReference type="InterPro" id="IPR028307">
    <property type="entry name" value="Lin-54_fam"/>
</dbReference>
<dbReference type="STRING" id="574566.I0Z8B3"/>
<dbReference type="SMART" id="SM01114">
    <property type="entry name" value="CXC"/>
    <property type="match status" value="2"/>
</dbReference>
<evidence type="ECO:0000256" key="2">
    <source>
        <dbReference type="ARBA" id="ARBA00007267"/>
    </source>
</evidence>
<name>I0Z8B3_COCSC</name>
<dbReference type="KEGG" id="csl:COCSUDRAFT_9768"/>
<evidence type="ECO:0000313" key="6">
    <source>
        <dbReference type="Proteomes" id="UP000007264"/>
    </source>
</evidence>
<dbReference type="EMBL" id="AGSI01000002">
    <property type="protein sequence ID" value="EIE26882.1"/>
    <property type="molecule type" value="Genomic_DNA"/>
</dbReference>
<dbReference type="InterPro" id="IPR033467">
    <property type="entry name" value="Tesmin/TSO1-like_CXC"/>
</dbReference>
<organism evidence="5 6">
    <name type="scientific">Coccomyxa subellipsoidea (strain C-169)</name>
    <name type="common">Green microalga</name>
    <dbReference type="NCBI Taxonomy" id="574566"/>
    <lineage>
        <taxon>Eukaryota</taxon>
        <taxon>Viridiplantae</taxon>
        <taxon>Chlorophyta</taxon>
        <taxon>core chlorophytes</taxon>
        <taxon>Trebouxiophyceae</taxon>
        <taxon>Trebouxiophyceae incertae sedis</taxon>
        <taxon>Coccomyxaceae</taxon>
        <taxon>Coccomyxa</taxon>
        <taxon>Coccomyxa subellipsoidea</taxon>
    </lineage>
</organism>
<dbReference type="Pfam" id="PF03638">
    <property type="entry name" value="TCR"/>
    <property type="match status" value="2"/>
</dbReference>